<dbReference type="GO" id="GO:0016740">
    <property type="term" value="F:transferase activity"/>
    <property type="evidence" value="ECO:0007669"/>
    <property type="project" value="UniProtKB-KW"/>
</dbReference>
<dbReference type="PANTHER" id="PTHR35882:SF2">
    <property type="entry name" value="PELA"/>
    <property type="match status" value="1"/>
</dbReference>
<dbReference type="InterPro" id="IPR017853">
    <property type="entry name" value="GH"/>
</dbReference>
<dbReference type="OrthoDB" id="2380315at2"/>
<keyword evidence="3" id="KW-1185">Reference proteome</keyword>
<proteinExistence type="predicted"/>
<dbReference type="InterPro" id="IPR004352">
    <property type="entry name" value="GH114_TIM-barrel"/>
</dbReference>
<evidence type="ECO:0000313" key="3">
    <source>
        <dbReference type="Proteomes" id="UP000298347"/>
    </source>
</evidence>
<reference evidence="2 3" key="1">
    <citation type="journal article" date="2015" name="Int. J. Syst. Evol. Microbiol.">
        <title>Sporolactobacillus shoreae sp. nov. and Sporolactobacillus spathodeae sp. nov., two spore-forming lactic acid bacteria isolated from tree barks in Thailand.</title>
        <authorList>
            <person name="Thamacharoensuk T."/>
            <person name="Kitahara M."/>
            <person name="Ohkuma M."/>
            <person name="Thongchul N."/>
            <person name="Tanasupawat S."/>
        </authorList>
    </citation>
    <scope>NUCLEOTIDE SEQUENCE [LARGE SCALE GENOMIC DNA]</scope>
    <source>
        <strain evidence="2 3">BK92</strain>
    </source>
</reference>
<protein>
    <submittedName>
        <fullName evidence="2">Glucanotransferase</fullName>
    </submittedName>
</protein>
<dbReference type="EMBL" id="SRJD01000007">
    <property type="protein sequence ID" value="TGA98528.1"/>
    <property type="molecule type" value="Genomic_DNA"/>
</dbReference>
<evidence type="ECO:0000259" key="1">
    <source>
        <dbReference type="Pfam" id="PF03537"/>
    </source>
</evidence>
<gene>
    <name evidence="2" type="ORF">E4665_07985</name>
</gene>
<feature type="domain" description="Glycoside-hydrolase family GH114 TIM-barrel" evidence="1">
    <location>
        <begin position="25"/>
        <end position="185"/>
    </location>
</feature>
<dbReference type="Gene3D" id="3.20.20.70">
    <property type="entry name" value="Aldolase class I"/>
    <property type="match status" value="1"/>
</dbReference>
<dbReference type="Proteomes" id="UP000298347">
    <property type="component" value="Unassembled WGS sequence"/>
</dbReference>
<sequence>MNSIKSVKVYYGEATPSAISALSKYGAVIIEPYAFSKAQVDTLKAHGTKVYGYLSVMELEDQNKGLVNDSDYFYYHGKKYRIPQWKTYIMDLSKPHYQDILMNKVNSQIAAKDMDGVFLDTVGDIDDYFYKDPAVQNQFRQAYKTLLGKIKSSYPGLSLIQNWGFDTVKSTSAPYINGVMWEDFDKSVVSTDEWSQNWINYFRSVSGSIRLITVAPNTSSESYAQQLGFISTLNGNDIYNNL</sequence>
<accession>A0A4Z0GQC9</accession>
<dbReference type="PANTHER" id="PTHR35882">
    <property type="entry name" value="PELA"/>
    <property type="match status" value="1"/>
</dbReference>
<name>A0A4Z0GQC9_9BACL</name>
<dbReference type="Pfam" id="PF03537">
    <property type="entry name" value="Glyco_hydro_114"/>
    <property type="match status" value="1"/>
</dbReference>
<dbReference type="SUPFAM" id="SSF51445">
    <property type="entry name" value="(Trans)glycosidases"/>
    <property type="match status" value="1"/>
</dbReference>
<evidence type="ECO:0000313" key="2">
    <source>
        <dbReference type="EMBL" id="TGA98528.1"/>
    </source>
</evidence>
<dbReference type="AlphaFoldDB" id="A0A4Z0GQC9"/>
<dbReference type="InterPro" id="IPR013785">
    <property type="entry name" value="Aldolase_TIM"/>
</dbReference>
<keyword evidence="2" id="KW-0808">Transferase</keyword>
<comment type="caution">
    <text evidence="2">The sequence shown here is derived from an EMBL/GenBank/DDBJ whole genome shotgun (WGS) entry which is preliminary data.</text>
</comment>
<organism evidence="2 3">
    <name type="scientific">Sporolactobacillus shoreae</name>
    <dbReference type="NCBI Taxonomy" id="1465501"/>
    <lineage>
        <taxon>Bacteria</taxon>
        <taxon>Bacillati</taxon>
        <taxon>Bacillota</taxon>
        <taxon>Bacilli</taxon>
        <taxon>Bacillales</taxon>
        <taxon>Sporolactobacillaceae</taxon>
        <taxon>Sporolactobacillus</taxon>
    </lineage>
</organism>